<dbReference type="PROSITE" id="PS50102">
    <property type="entry name" value="RRM"/>
    <property type="match status" value="1"/>
</dbReference>
<dbReference type="GO" id="GO:0005829">
    <property type="term" value="C:cytosol"/>
    <property type="evidence" value="ECO:0007669"/>
    <property type="project" value="TreeGrafter"/>
</dbReference>
<dbReference type="InterPro" id="IPR039539">
    <property type="entry name" value="Ras_GTPase_bind_prot"/>
</dbReference>
<dbReference type="SMART" id="SM00360">
    <property type="entry name" value="RRM"/>
    <property type="match status" value="1"/>
</dbReference>
<dbReference type="SUPFAM" id="SSF54928">
    <property type="entry name" value="RNA-binding domain, RBD"/>
    <property type="match status" value="1"/>
</dbReference>
<dbReference type="Gene3D" id="3.10.450.50">
    <property type="match status" value="1"/>
</dbReference>
<evidence type="ECO:0000256" key="2">
    <source>
        <dbReference type="PROSITE-ProRule" id="PRU00176"/>
    </source>
</evidence>
<dbReference type="InterPro" id="IPR002075">
    <property type="entry name" value="NTF2_dom"/>
</dbReference>
<feature type="region of interest" description="Disordered" evidence="3">
    <location>
        <begin position="256"/>
        <end position="290"/>
    </location>
</feature>
<dbReference type="GO" id="GO:0003729">
    <property type="term" value="F:mRNA binding"/>
    <property type="evidence" value="ECO:0007669"/>
    <property type="project" value="TreeGrafter"/>
</dbReference>
<evidence type="ECO:0000256" key="3">
    <source>
        <dbReference type="SAM" id="MobiDB-lite"/>
    </source>
</evidence>
<feature type="domain" description="NTF2" evidence="5">
    <location>
        <begin position="14"/>
        <end position="128"/>
    </location>
</feature>
<dbReference type="PROSITE" id="PS50177">
    <property type="entry name" value="NTF2_DOMAIN"/>
    <property type="match status" value="1"/>
</dbReference>
<dbReference type="Pfam" id="PF00076">
    <property type="entry name" value="RRM_1"/>
    <property type="match status" value="1"/>
</dbReference>
<dbReference type="InterPro" id="IPR000504">
    <property type="entry name" value="RRM_dom"/>
</dbReference>
<dbReference type="InterPro" id="IPR018222">
    <property type="entry name" value="Nuclear_transport_factor_2_euk"/>
</dbReference>
<feature type="region of interest" description="Disordered" evidence="3">
    <location>
        <begin position="213"/>
        <end position="244"/>
    </location>
</feature>
<comment type="caution">
    <text evidence="6">The sequence shown here is derived from an EMBL/GenBank/DDBJ whole genome shotgun (WGS) entry which is preliminary data.</text>
</comment>
<dbReference type="FunFam" id="3.30.70.330:FF:000656">
    <property type="entry name" value="Nuclear transport factor 2 family protein"/>
    <property type="match status" value="1"/>
</dbReference>
<evidence type="ECO:0000259" key="4">
    <source>
        <dbReference type="PROSITE" id="PS50102"/>
    </source>
</evidence>
<dbReference type="InterPro" id="IPR012677">
    <property type="entry name" value="Nucleotide-bd_a/b_plait_sf"/>
</dbReference>
<dbReference type="SUPFAM" id="SSF54427">
    <property type="entry name" value="NTF2-like"/>
    <property type="match status" value="1"/>
</dbReference>
<dbReference type="GO" id="GO:1990904">
    <property type="term" value="C:ribonucleoprotein complex"/>
    <property type="evidence" value="ECO:0007669"/>
    <property type="project" value="TreeGrafter"/>
</dbReference>
<evidence type="ECO:0000313" key="7">
    <source>
        <dbReference type="Proteomes" id="UP000655225"/>
    </source>
</evidence>
<dbReference type="AlphaFoldDB" id="A0A835D8U2"/>
<feature type="compositionally biased region" description="Polar residues" evidence="3">
    <location>
        <begin position="260"/>
        <end position="276"/>
    </location>
</feature>
<organism evidence="6 7">
    <name type="scientific">Tetracentron sinense</name>
    <name type="common">Spur-leaf</name>
    <dbReference type="NCBI Taxonomy" id="13715"/>
    <lineage>
        <taxon>Eukaryota</taxon>
        <taxon>Viridiplantae</taxon>
        <taxon>Streptophyta</taxon>
        <taxon>Embryophyta</taxon>
        <taxon>Tracheophyta</taxon>
        <taxon>Spermatophyta</taxon>
        <taxon>Magnoliopsida</taxon>
        <taxon>Trochodendrales</taxon>
        <taxon>Trochodendraceae</taxon>
        <taxon>Tetracentron</taxon>
    </lineage>
</organism>
<dbReference type="Pfam" id="PF02136">
    <property type="entry name" value="NTF2"/>
    <property type="match status" value="1"/>
</dbReference>
<feature type="region of interest" description="Disordered" evidence="3">
    <location>
        <begin position="395"/>
        <end position="477"/>
    </location>
</feature>
<protein>
    <recommendedName>
        <fullName evidence="8">G3BP-like protein</fullName>
    </recommendedName>
</protein>
<evidence type="ECO:0008006" key="8">
    <source>
        <dbReference type="Google" id="ProtNLM"/>
    </source>
</evidence>
<feature type="compositionally biased region" description="Polar residues" evidence="3">
    <location>
        <begin position="468"/>
        <end position="477"/>
    </location>
</feature>
<proteinExistence type="predicted"/>
<dbReference type="OrthoDB" id="339151at2759"/>
<gene>
    <name evidence="6" type="ORF">HHK36_020438</name>
</gene>
<dbReference type="OMA" id="RCKGPQG"/>
<dbReference type="CDD" id="cd00590">
    <property type="entry name" value="RRM_SF"/>
    <property type="match status" value="1"/>
</dbReference>
<dbReference type="Gene3D" id="3.30.70.330">
    <property type="match status" value="1"/>
</dbReference>
<feature type="domain" description="RRM" evidence="4">
    <location>
        <begin position="319"/>
        <end position="396"/>
    </location>
</feature>
<dbReference type="Proteomes" id="UP000655225">
    <property type="component" value="Unassembled WGS sequence"/>
</dbReference>
<dbReference type="InterPro" id="IPR032710">
    <property type="entry name" value="NTF2-like_dom_sf"/>
</dbReference>
<dbReference type="CDD" id="cd00780">
    <property type="entry name" value="NTF2"/>
    <property type="match status" value="1"/>
</dbReference>
<evidence type="ECO:0000256" key="1">
    <source>
        <dbReference type="ARBA" id="ARBA00022884"/>
    </source>
</evidence>
<name>A0A835D8U2_TETSI</name>
<evidence type="ECO:0000313" key="6">
    <source>
        <dbReference type="EMBL" id="KAF8394231.1"/>
    </source>
</evidence>
<keyword evidence="7" id="KW-1185">Reference proteome</keyword>
<dbReference type="PANTHER" id="PTHR10693:SF58">
    <property type="entry name" value="OS02G0131700 PROTEIN"/>
    <property type="match status" value="1"/>
</dbReference>
<reference evidence="6 7" key="1">
    <citation type="submission" date="2020-04" db="EMBL/GenBank/DDBJ databases">
        <title>Plant Genome Project.</title>
        <authorList>
            <person name="Zhang R.-G."/>
        </authorList>
    </citation>
    <scope>NUCLEOTIDE SEQUENCE [LARGE SCALE GENOMIC DNA]</scope>
    <source>
        <strain evidence="6">YNK0</strain>
        <tissue evidence="6">Leaf</tissue>
    </source>
</reference>
<sequence>MATTYPAPVSAAQVGSYFVGQYYQVLQGQPDLVHHFYTDASTMLRVDGDSNESASAMPEIHALIISLNFTGIEIKTAHSLKSLNGGILVMVSGSVQTKDFSDRRKFVQSFFLATQEKGYFVLNDIFHFIDEEQIHQHTSALSAHNNLNSNLSASSSLPEPVSEYVLEEEIQAREFVASADVEENEPVDKYSLPDQQDQQEPQVTEAEIIVEETPAEESTESLQSSMNSVPEPPPAPVEEPVGEPTKHTYASILRAAKGHSASSVPRASFNKSTPPTSEWHHAPQATAQQSYPALSVAPERPGTDAGEEVLTVEEEGELRSVYVRNLPSTVSASDIEQEFKNFGGIKPDGVVLRNRKDIGVCYAFVEFEDALGVNNAIKASPIQFAGRLVHIEERRANSSGSSRGGRRDRGRGSYQSEAPRGRFGARSFGRGGGQDGGDRDYSRPRGNGFQQRGPRQDRGILGNHVPRNGQNLSAATT</sequence>
<dbReference type="EMBL" id="JABCRI010000014">
    <property type="protein sequence ID" value="KAF8394231.1"/>
    <property type="molecule type" value="Genomic_DNA"/>
</dbReference>
<dbReference type="PANTHER" id="PTHR10693">
    <property type="entry name" value="RAS GTPASE-ACTIVATING PROTEIN-BINDING PROTEIN"/>
    <property type="match status" value="1"/>
</dbReference>
<dbReference type="FunFam" id="3.10.450.50:FF:000003">
    <property type="entry name" value="Nuclear transport factor 2 family protein"/>
    <property type="match status" value="1"/>
</dbReference>
<accession>A0A835D8U2</accession>
<evidence type="ECO:0000259" key="5">
    <source>
        <dbReference type="PROSITE" id="PS50177"/>
    </source>
</evidence>
<dbReference type="InterPro" id="IPR035979">
    <property type="entry name" value="RBD_domain_sf"/>
</dbReference>
<keyword evidence="1 2" id="KW-0694">RNA-binding</keyword>